<comment type="catalytic activity">
    <reaction evidence="4">
        <text>2 GTP = 3',3'-c-di-GMP + 2 diphosphate</text>
        <dbReference type="Rhea" id="RHEA:24898"/>
        <dbReference type="ChEBI" id="CHEBI:33019"/>
        <dbReference type="ChEBI" id="CHEBI:37565"/>
        <dbReference type="ChEBI" id="CHEBI:58805"/>
        <dbReference type="EC" id="2.7.7.65"/>
    </reaction>
</comment>
<proteinExistence type="predicted"/>
<dbReference type="InterPro" id="IPR043128">
    <property type="entry name" value="Rev_trsase/Diguanyl_cyclase"/>
</dbReference>
<dbReference type="InterPro" id="IPR000700">
    <property type="entry name" value="PAS-assoc_C"/>
</dbReference>
<dbReference type="SUPFAM" id="SSF55785">
    <property type="entry name" value="PYP-like sensor domain (PAS domain)"/>
    <property type="match status" value="1"/>
</dbReference>
<organism evidence="5 6">
    <name type="scientific">Ectopseudomonas chengduensis</name>
    <dbReference type="NCBI Taxonomy" id="489632"/>
    <lineage>
        <taxon>Bacteria</taxon>
        <taxon>Pseudomonadati</taxon>
        <taxon>Pseudomonadota</taxon>
        <taxon>Gammaproteobacteria</taxon>
        <taxon>Pseudomonadales</taxon>
        <taxon>Pseudomonadaceae</taxon>
        <taxon>Ectopseudomonas</taxon>
    </lineage>
</organism>
<dbReference type="GO" id="GO:0043709">
    <property type="term" value="P:cell adhesion involved in single-species biofilm formation"/>
    <property type="evidence" value="ECO:0007669"/>
    <property type="project" value="TreeGrafter"/>
</dbReference>
<dbReference type="Gene3D" id="3.30.450.20">
    <property type="entry name" value="PAS domain"/>
    <property type="match status" value="1"/>
</dbReference>
<accession>A0A1G6ISR1</accession>
<dbReference type="InterPro" id="IPR000160">
    <property type="entry name" value="GGDEF_dom"/>
</dbReference>
<dbReference type="CDD" id="cd00130">
    <property type="entry name" value="PAS"/>
    <property type="match status" value="1"/>
</dbReference>
<dbReference type="PROSITE" id="PS50887">
    <property type="entry name" value="GGDEF"/>
    <property type="match status" value="1"/>
</dbReference>
<dbReference type="GO" id="GO:1902201">
    <property type="term" value="P:negative regulation of bacterial-type flagellum-dependent cell motility"/>
    <property type="evidence" value="ECO:0007669"/>
    <property type="project" value="TreeGrafter"/>
</dbReference>
<dbReference type="InterPro" id="IPR029787">
    <property type="entry name" value="Nucleotide_cyclase"/>
</dbReference>
<evidence type="ECO:0000256" key="1">
    <source>
        <dbReference type="ARBA" id="ARBA00001946"/>
    </source>
</evidence>
<dbReference type="Pfam" id="PF08447">
    <property type="entry name" value="PAS_3"/>
    <property type="match status" value="1"/>
</dbReference>
<dbReference type="InterPro" id="IPR013655">
    <property type="entry name" value="PAS_fold_3"/>
</dbReference>
<dbReference type="NCBIfam" id="TIGR00254">
    <property type="entry name" value="GGDEF"/>
    <property type="match status" value="1"/>
</dbReference>
<dbReference type="InterPro" id="IPR001610">
    <property type="entry name" value="PAC"/>
</dbReference>
<sequence>MSEAVENDSAVYKTLLESTRAIPWKIDWKTMTFAYIGPQIETLLGWSQASWVSAEDWATRMHPDDREKVVQFCVAQSQNGVDHEADYRALTAAGDYVWIRDVVHVVRDDNGEVDSLIGFMFDISERKKTEEQLLTLQKQLEEYSYKDGLTGVANRRMFDTVLASEWANAQRTQQPLSLILLDIDHFKQFNDHYGHIQGDDCLKSVGQALSRAASRPRDFVGRFGGEEFVLVLPETDEAAARHIAERCRQQVRQQRIAHERSSVSSLLTISLGVGTIVPGAHDRPLDFLNSVDKLLYQAKQRGRDRLEVARTPARSTLDDPADARA</sequence>
<comment type="subcellular location">
    <subcellularLocation>
        <location evidence="2">Cell inner membrane</location>
    </subcellularLocation>
</comment>
<dbReference type="PROSITE" id="PS50113">
    <property type="entry name" value="PAC"/>
    <property type="match status" value="1"/>
</dbReference>
<dbReference type="AlphaFoldDB" id="A0A1G6ISR1"/>
<dbReference type="FunFam" id="3.30.70.270:FF:000001">
    <property type="entry name" value="Diguanylate cyclase domain protein"/>
    <property type="match status" value="1"/>
</dbReference>
<dbReference type="Proteomes" id="UP000199467">
    <property type="component" value="Unassembled WGS sequence"/>
</dbReference>
<dbReference type="Pfam" id="PF00990">
    <property type="entry name" value="GGDEF"/>
    <property type="match status" value="1"/>
</dbReference>
<dbReference type="InterPro" id="IPR050469">
    <property type="entry name" value="Diguanylate_Cyclase"/>
</dbReference>
<dbReference type="EC" id="2.7.7.65" evidence="3"/>
<dbReference type="EMBL" id="FMZQ01000001">
    <property type="protein sequence ID" value="SDC09612.1"/>
    <property type="molecule type" value="Genomic_DNA"/>
</dbReference>
<keyword evidence="6" id="KW-1185">Reference proteome</keyword>
<evidence type="ECO:0000256" key="2">
    <source>
        <dbReference type="ARBA" id="ARBA00004533"/>
    </source>
</evidence>
<dbReference type="PANTHER" id="PTHR45138:SF9">
    <property type="entry name" value="DIGUANYLATE CYCLASE DGCM-RELATED"/>
    <property type="match status" value="1"/>
</dbReference>
<dbReference type="NCBIfam" id="TIGR00229">
    <property type="entry name" value="sensory_box"/>
    <property type="match status" value="1"/>
</dbReference>
<dbReference type="InterPro" id="IPR035965">
    <property type="entry name" value="PAS-like_dom_sf"/>
</dbReference>
<dbReference type="PROSITE" id="PS50112">
    <property type="entry name" value="PAS"/>
    <property type="match status" value="1"/>
</dbReference>
<dbReference type="SUPFAM" id="SSF55073">
    <property type="entry name" value="Nucleotide cyclase"/>
    <property type="match status" value="1"/>
</dbReference>
<comment type="cofactor">
    <cofactor evidence="1">
        <name>Mg(2+)</name>
        <dbReference type="ChEBI" id="CHEBI:18420"/>
    </cofactor>
</comment>
<dbReference type="Gene3D" id="3.30.70.270">
    <property type="match status" value="1"/>
</dbReference>
<dbReference type="CDD" id="cd01949">
    <property type="entry name" value="GGDEF"/>
    <property type="match status" value="1"/>
</dbReference>
<gene>
    <name evidence="5" type="ORF">SAMN05216576_101404</name>
</gene>
<name>A0A1G6ISR1_9GAMM</name>
<evidence type="ECO:0000256" key="4">
    <source>
        <dbReference type="ARBA" id="ARBA00034247"/>
    </source>
</evidence>
<dbReference type="PANTHER" id="PTHR45138">
    <property type="entry name" value="REGULATORY COMPONENTS OF SENSORY TRANSDUCTION SYSTEM"/>
    <property type="match status" value="1"/>
</dbReference>
<evidence type="ECO:0000313" key="5">
    <source>
        <dbReference type="EMBL" id="SDC09612.1"/>
    </source>
</evidence>
<reference evidence="6" key="1">
    <citation type="submission" date="2016-10" db="EMBL/GenBank/DDBJ databases">
        <authorList>
            <person name="Varghese N."/>
            <person name="Submissions S."/>
        </authorList>
    </citation>
    <scope>NUCLEOTIDE SEQUENCE [LARGE SCALE GENOMIC DNA]</scope>
    <source>
        <strain evidence="6">DSM 26382</strain>
    </source>
</reference>
<dbReference type="SMART" id="SM00086">
    <property type="entry name" value="PAC"/>
    <property type="match status" value="1"/>
</dbReference>
<evidence type="ECO:0000256" key="3">
    <source>
        <dbReference type="ARBA" id="ARBA00012528"/>
    </source>
</evidence>
<dbReference type="SMART" id="SM00267">
    <property type="entry name" value="GGDEF"/>
    <property type="match status" value="1"/>
</dbReference>
<evidence type="ECO:0000313" key="6">
    <source>
        <dbReference type="Proteomes" id="UP000199467"/>
    </source>
</evidence>
<protein>
    <recommendedName>
        <fullName evidence="3">diguanylate cyclase</fullName>
        <ecNumber evidence="3">2.7.7.65</ecNumber>
    </recommendedName>
</protein>
<dbReference type="RefSeq" id="WP_017676479.1">
    <property type="nucleotide sequence ID" value="NZ_FMZQ01000001.1"/>
</dbReference>
<dbReference type="GO" id="GO:0005886">
    <property type="term" value="C:plasma membrane"/>
    <property type="evidence" value="ECO:0007669"/>
    <property type="project" value="UniProtKB-SubCell"/>
</dbReference>
<dbReference type="InterPro" id="IPR000014">
    <property type="entry name" value="PAS"/>
</dbReference>
<dbReference type="GO" id="GO:0052621">
    <property type="term" value="F:diguanylate cyclase activity"/>
    <property type="evidence" value="ECO:0007669"/>
    <property type="project" value="UniProtKB-EC"/>
</dbReference>